<dbReference type="PANTHER" id="PTHR42085:SF1">
    <property type="entry name" value="F-BOX DOMAIN-CONTAINING PROTEIN"/>
    <property type="match status" value="1"/>
</dbReference>
<dbReference type="EMBL" id="JAKIXB020000010">
    <property type="protein sequence ID" value="KAL1604652.1"/>
    <property type="molecule type" value="Genomic_DNA"/>
</dbReference>
<keyword evidence="2" id="KW-1185">Reference proteome</keyword>
<sequence length="210" mass="23821">MNEHPVPPFLRLPIELRYAIYDHLCLSSPRSYPYKDPFPITAIDTTGPPLALLLLNHNIFSEISTYYFARCTFRFTAQSFGIRPRTISPSSLHIVHNMRKVELLLLPGKMLASLVSLPDIEIKAMAAHWLDEHISLLRNEATELRTVVISMRSASWVVEGTIGEEMKALSKLLEEIRRRVEVRVGEVVGPDALEDSMKEELAAMLKRLNG</sequence>
<reference evidence="1 2" key="1">
    <citation type="submission" date="2024-02" db="EMBL/GenBank/DDBJ databases">
        <title>De novo assembly and annotation of 12 fungi associated with fruit tree decline syndrome in Ontario, Canada.</title>
        <authorList>
            <person name="Sulman M."/>
            <person name="Ellouze W."/>
            <person name="Ilyukhin E."/>
        </authorList>
    </citation>
    <scope>NUCLEOTIDE SEQUENCE [LARGE SCALE GENOMIC DNA]</scope>
    <source>
        <strain evidence="1 2">M97-236</strain>
    </source>
</reference>
<gene>
    <name evidence="1" type="ORF">SLS59_003847</name>
</gene>
<dbReference type="InterPro" id="IPR038883">
    <property type="entry name" value="AN11006-like"/>
</dbReference>
<name>A0ABR3RJV0_9PLEO</name>
<proteinExistence type="predicted"/>
<protein>
    <submittedName>
        <fullName evidence="1">Uncharacterized protein</fullName>
    </submittedName>
</protein>
<dbReference type="Proteomes" id="UP001521222">
    <property type="component" value="Unassembled WGS sequence"/>
</dbReference>
<organism evidence="1 2">
    <name type="scientific">Nothophoma quercina</name>
    <dbReference type="NCBI Taxonomy" id="749835"/>
    <lineage>
        <taxon>Eukaryota</taxon>
        <taxon>Fungi</taxon>
        <taxon>Dikarya</taxon>
        <taxon>Ascomycota</taxon>
        <taxon>Pezizomycotina</taxon>
        <taxon>Dothideomycetes</taxon>
        <taxon>Pleosporomycetidae</taxon>
        <taxon>Pleosporales</taxon>
        <taxon>Pleosporineae</taxon>
        <taxon>Didymellaceae</taxon>
        <taxon>Nothophoma</taxon>
    </lineage>
</organism>
<comment type="caution">
    <text evidence="1">The sequence shown here is derived from an EMBL/GenBank/DDBJ whole genome shotgun (WGS) entry which is preliminary data.</text>
</comment>
<evidence type="ECO:0000313" key="1">
    <source>
        <dbReference type="EMBL" id="KAL1604652.1"/>
    </source>
</evidence>
<accession>A0ABR3RJV0</accession>
<evidence type="ECO:0000313" key="2">
    <source>
        <dbReference type="Proteomes" id="UP001521222"/>
    </source>
</evidence>
<dbReference type="PANTHER" id="PTHR42085">
    <property type="entry name" value="F-BOX DOMAIN-CONTAINING PROTEIN"/>
    <property type="match status" value="1"/>
</dbReference>